<comment type="caution">
    <text evidence="1">The sequence shown here is derived from an EMBL/GenBank/DDBJ whole genome shotgun (WGS) entry which is preliminary data.</text>
</comment>
<evidence type="ECO:0000313" key="2">
    <source>
        <dbReference type="Proteomes" id="UP000887116"/>
    </source>
</evidence>
<organism evidence="1 2">
    <name type="scientific">Trichonephila clavata</name>
    <name type="common">Joro spider</name>
    <name type="synonym">Nephila clavata</name>
    <dbReference type="NCBI Taxonomy" id="2740835"/>
    <lineage>
        <taxon>Eukaryota</taxon>
        <taxon>Metazoa</taxon>
        <taxon>Ecdysozoa</taxon>
        <taxon>Arthropoda</taxon>
        <taxon>Chelicerata</taxon>
        <taxon>Arachnida</taxon>
        <taxon>Araneae</taxon>
        <taxon>Araneomorphae</taxon>
        <taxon>Entelegynae</taxon>
        <taxon>Araneoidea</taxon>
        <taxon>Nephilidae</taxon>
        <taxon>Trichonephila</taxon>
    </lineage>
</organism>
<keyword evidence="2" id="KW-1185">Reference proteome</keyword>
<dbReference type="EMBL" id="BMAO01025533">
    <property type="protein sequence ID" value="GFR03405.1"/>
    <property type="molecule type" value="Genomic_DNA"/>
</dbReference>
<gene>
    <name evidence="1" type="ORF">TNCT_724571</name>
</gene>
<evidence type="ECO:0000313" key="1">
    <source>
        <dbReference type="EMBL" id="GFR03405.1"/>
    </source>
</evidence>
<sequence length="131" mass="15058">MHFKSKPKPYFLPKSFQLSRTFPKYQTPISCIAITHYLNDIHSFNPAFQHSLLPRSRLEAARTMSHAMINGKKTFGRFLINELNDGTPQSTEDAVLYKGDLSMRVFKAKTKGTVSFFRERRQGKVIALSVF</sequence>
<proteinExistence type="predicted"/>
<dbReference type="Proteomes" id="UP000887116">
    <property type="component" value="Unassembled WGS sequence"/>
</dbReference>
<dbReference type="AlphaFoldDB" id="A0A8X6IEU6"/>
<reference evidence="1" key="1">
    <citation type="submission" date="2020-07" db="EMBL/GenBank/DDBJ databases">
        <title>Multicomponent nature underlies the extraordinary mechanical properties of spider dragline silk.</title>
        <authorList>
            <person name="Kono N."/>
            <person name="Nakamura H."/>
            <person name="Mori M."/>
            <person name="Yoshida Y."/>
            <person name="Ohtoshi R."/>
            <person name="Malay A.D."/>
            <person name="Moran D.A.P."/>
            <person name="Tomita M."/>
            <person name="Numata K."/>
            <person name="Arakawa K."/>
        </authorList>
    </citation>
    <scope>NUCLEOTIDE SEQUENCE</scope>
</reference>
<name>A0A8X6IEU6_TRICU</name>
<protein>
    <submittedName>
        <fullName evidence="1">Uncharacterized protein</fullName>
    </submittedName>
</protein>
<accession>A0A8X6IEU6</accession>